<dbReference type="EMBL" id="PHFL01000073">
    <property type="protein sequence ID" value="RFM22858.1"/>
    <property type="molecule type" value="Genomic_DNA"/>
</dbReference>
<dbReference type="InterPro" id="IPR052362">
    <property type="entry name" value="HTH-GbsR_regulator"/>
</dbReference>
<evidence type="ECO:0000259" key="5">
    <source>
        <dbReference type="Pfam" id="PF12802"/>
    </source>
</evidence>
<proteinExistence type="inferred from homology"/>
<evidence type="ECO:0000256" key="1">
    <source>
        <dbReference type="ARBA" id="ARBA00023015"/>
    </source>
</evidence>
<keyword evidence="3 4" id="KW-0804">Transcription</keyword>
<comment type="caution">
    <text evidence="6">The sequence shown here is derived from an EMBL/GenBank/DDBJ whole genome shotgun (WGS) entry which is preliminary data.</text>
</comment>
<dbReference type="InterPro" id="IPR036388">
    <property type="entry name" value="WH-like_DNA-bd_sf"/>
</dbReference>
<dbReference type="AlphaFoldDB" id="A0A395LXM2"/>
<dbReference type="InterPro" id="IPR011991">
    <property type="entry name" value="ArsR-like_HTH"/>
</dbReference>
<dbReference type="CDD" id="cd00090">
    <property type="entry name" value="HTH_ARSR"/>
    <property type="match status" value="1"/>
</dbReference>
<dbReference type="GO" id="GO:0003677">
    <property type="term" value="F:DNA binding"/>
    <property type="evidence" value="ECO:0007669"/>
    <property type="project" value="UniProtKB-UniRule"/>
</dbReference>
<reference evidence="6 7" key="1">
    <citation type="journal article" date="2011" name="ISME J.">
        <title>Community ecology of hot spring cyanobacterial mats: predominant populations and their functional potential.</title>
        <authorList>
            <person name="Klatt C.G."/>
            <person name="Wood J.M."/>
            <person name="Rusch D.B."/>
            <person name="Bateson M.M."/>
            <person name="Hamamura N."/>
            <person name="Heidelberg J.F."/>
            <person name="Grossman A.R."/>
            <person name="Bhaya D."/>
            <person name="Cohan F.M."/>
            <person name="Kuhl M."/>
            <person name="Bryant D.A."/>
            <person name="Ward D.M."/>
        </authorList>
    </citation>
    <scope>NUCLEOTIDE SEQUENCE [LARGE SCALE GENOMIC DNA]</scope>
    <source>
        <strain evidence="6">OS</strain>
    </source>
</reference>
<dbReference type="Proteomes" id="UP000266389">
    <property type="component" value="Unassembled WGS sequence"/>
</dbReference>
<dbReference type="PANTHER" id="PTHR38465:SF1">
    <property type="entry name" value="HTH-TYPE TRANSCRIPTIONAL REGULATOR MJ1563-RELATED"/>
    <property type="match status" value="1"/>
</dbReference>
<keyword evidence="1 4" id="KW-0805">Transcription regulation</keyword>
<evidence type="ECO:0000313" key="6">
    <source>
        <dbReference type="EMBL" id="RFM22858.1"/>
    </source>
</evidence>
<dbReference type="InterPro" id="IPR000835">
    <property type="entry name" value="HTH_MarR-typ"/>
</dbReference>
<dbReference type="InterPro" id="IPR026282">
    <property type="entry name" value="MJ1563"/>
</dbReference>
<dbReference type="InterPro" id="IPR036390">
    <property type="entry name" value="WH_DNA-bd_sf"/>
</dbReference>
<evidence type="ECO:0000313" key="7">
    <source>
        <dbReference type="Proteomes" id="UP000266389"/>
    </source>
</evidence>
<dbReference type="GO" id="GO:0003700">
    <property type="term" value="F:DNA-binding transcription factor activity"/>
    <property type="evidence" value="ECO:0007669"/>
    <property type="project" value="InterPro"/>
</dbReference>
<evidence type="ECO:0000256" key="4">
    <source>
        <dbReference type="PIRNR" id="PIRNR006707"/>
    </source>
</evidence>
<dbReference type="PANTHER" id="PTHR38465">
    <property type="entry name" value="HTH-TYPE TRANSCRIPTIONAL REGULATOR MJ1563-RELATED"/>
    <property type="match status" value="1"/>
</dbReference>
<dbReference type="PIRSF" id="PIRSF006707">
    <property type="entry name" value="MJ1563"/>
    <property type="match status" value="1"/>
</dbReference>
<name>A0A395LXM2_9BACT</name>
<evidence type="ECO:0000256" key="3">
    <source>
        <dbReference type="ARBA" id="ARBA00023163"/>
    </source>
</evidence>
<organism evidence="6 7">
    <name type="scientific">Candidatus Thermochlorobacter aerophilus</name>
    <dbReference type="NCBI Taxonomy" id="1868324"/>
    <lineage>
        <taxon>Bacteria</taxon>
        <taxon>Pseudomonadati</taxon>
        <taxon>Chlorobiota</taxon>
        <taxon>Chlorobiia</taxon>
        <taxon>Chlorobiales</taxon>
        <taxon>Candidatus Thermochlorobacteriaceae</taxon>
        <taxon>Candidatus Thermochlorobacter</taxon>
    </lineage>
</organism>
<keyword evidence="2 4" id="KW-0238">DNA-binding</keyword>
<dbReference type="Gene3D" id="1.10.10.10">
    <property type="entry name" value="Winged helix-like DNA-binding domain superfamily/Winged helix DNA-binding domain"/>
    <property type="match status" value="1"/>
</dbReference>
<feature type="domain" description="HTH marR-type" evidence="5">
    <location>
        <begin position="22"/>
        <end position="79"/>
    </location>
</feature>
<sequence>MTLSEAKAKFIQAWGVLGSNWGISRTMAQIHALLLVSVEPLSAEDIMQTLGISRGNVNMTLRELIDWGLVHRELKPGERKEFFVAEKNIFEAAKLIARERRRRELEPLLKVIDEVKHVKPEESEDYQNFSQVVRDLEKFAKNVDHAIEKVVKADESWFFGFFSKLFK</sequence>
<gene>
    <name evidence="6" type="ORF">D0433_14100</name>
</gene>
<protein>
    <recommendedName>
        <fullName evidence="4">HTH-type transcriptional regulator</fullName>
    </recommendedName>
</protein>
<dbReference type="SUPFAM" id="SSF46785">
    <property type="entry name" value="Winged helix' DNA-binding domain"/>
    <property type="match status" value="1"/>
</dbReference>
<comment type="similarity">
    <text evidence="4">Belongs to the GbsR family.</text>
</comment>
<accession>A0A395LXM2</accession>
<dbReference type="Pfam" id="PF12802">
    <property type="entry name" value="MarR_2"/>
    <property type="match status" value="1"/>
</dbReference>
<evidence type="ECO:0000256" key="2">
    <source>
        <dbReference type="ARBA" id="ARBA00023125"/>
    </source>
</evidence>